<protein>
    <submittedName>
        <fullName evidence="1">Uncharacterized protein</fullName>
    </submittedName>
</protein>
<proteinExistence type="predicted"/>
<evidence type="ECO:0000313" key="2">
    <source>
        <dbReference type="Proteomes" id="UP000318138"/>
    </source>
</evidence>
<accession>A0A859FGG5</accession>
<sequence length="128" mass="13516">MIGSISENLKFTSAGVGDLTELNGEFVSVSGFRKVAAILATAEAGEESSDVTISLYEAKDEDGADEQLLVTRTITVVSGETGQLVQSFDVQYLSADYTHVAVKAEATNAIDGVAFLALADPRERPITE</sequence>
<dbReference type="KEGG" id="psua:FLK61_35165"/>
<organism evidence="1 2">
    <name type="scientific">Paenalkalicoccus suaedae</name>
    <dbReference type="NCBI Taxonomy" id="2592382"/>
    <lineage>
        <taxon>Bacteria</taxon>
        <taxon>Bacillati</taxon>
        <taxon>Bacillota</taxon>
        <taxon>Bacilli</taxon>
        <taxon>Bacillales</taxon>
        <taxon>Bacillaceae</taxon>
        <taxon>Paenalkalicoccus</taxon>
    </lineage>
</organism>
<dbReference type="AlphaFoldDB" id="A0A859FGG5"/>
<name>A0A859FGG5_9BACI</name>
<dbReference type="Proteomes" id="UP000318138">
    <property type="component" value="Chromosome"/>
</dbReference>
<reference evidence="2" key="1">
    <citation type="submission" date="2019-07" db="EMBL/GenBank/DDBJ databases">
        <title>Bacillus alkalisoli sp. nov. isolated from saline soil.</title>
        <authorList>
            <person name="Sun J.-Q."/>
            <person name="Xu L."/>
        </authorList>
    </citation>
    <scope>NUCLEOTIDE SEQUENCE [LARGE SCALE GENOMIC DNA]</scope>
    <source>
        <strain evidence="2">M4U3P1</strain>
    </source>
</reference>
<gene>
    <name evidence="1" type="ORF">FLK61_35165</name>
</gene>
<dbReference type="RefSeq" id="WP_176009893.1">
    <property type="nucleotide sequence ID" value="NZ_CP041372.2"/>
</dbReference>
<evidence type="ECO:0000313" key="1">
    <source>
        <dbReference type="EMBL" id="QKS71910.1"/>
    </source>
</evidence>
<dbReference type="EMBL" id="CP041372">
    <property type="protein sequence ID" value="QKS71910.1"/>
    <property type="molecule type" value="Genomic_DNA"/>
</dbReference>
<keyword evidence="2" id="KW-1185">Reference proteome</keyword>